<dbReference type="CDD" id="cd01650">
    <property type="entry name" value="RT_nLTR_like"/>
    <property type="match status" value="1"/>
</dbReference>
<reference evidence="2" key="1">
    <citation type="journal article" date="2022" name="Int. J. Mol. Sci.">
        <title>Draft Genome of Tanacetum Coccineum: Genomic Comparison of Closely Related Tanacetum-Family Plants.</title>
        <authorList>
            <person name="Yamashiro T."/>
            <person name="Shiraishi A."/>
            <person name="Nakayama K."/>
            <person name="Satake H."/>
        </authorList>
    </citation>
    <scope>NUCLEOTIDE SEQUENCE</scope>
</reference>
<evidence type="ECO:0000313" key="2">
    <source>
        <dbReference type="EMBL" id="GJT53353.1"/>
    </source>
</evidence>
<dbReference type="InterPro" id="IPR036691">
    <property type="entry name" value="Endo/exonu/phosph_ase_sf"/>
</dbReference>
<keyword evidence="3" id="KW-1185">Reference proteome</keyword>
<sequence>MLNQRQGEGWICFGDFNEILYAFEKLRGRGCNTNEMVAFRHACNMCNLEDMDSTGVKFTWSNGQQGCDNVKKRLDRFLANADCCRLYPNALFQNLARISSDHSPIICHFSPRVRKTEKMFRFESMWLRDESFHDVVRDAWTSGLARGRQSDPCSIVEEFSARISEWNKNSFGCVQKLIKSKQKRLQMLQSYFDSSTGGEQDILKEEIKELLTREEIFRNKRNSILRLKDEDGRWVENADDICNLVSAYFSNLFSSSSPQDYDSVVEAIDQSLTGDDILSLEKHVTTEEVYDALMQMAPTKAPGPDGFGEPNKTNFASYCSRKSICVSNRVITDNAIVAFEVMHWLKNKKDGKRGALTLKIDMSKAYDRVEWHFIRAVLGKFRFPTRFTNLIMACVSSVSYSFNINEKIAGHVTLARGLRQGDPISPYLFIMCTEVLSSMIRKLVTQGRIHGVKVCRGASAISHLFFADDNISFLRASSADVINLKNILVRYCRSSGQIINYEKLEVSFSANVEPHVRTHIIESLEVREVTVQSKYLGFPSVIDESKKVVFRAIIDKIKKKLQGWKEKTISIGGKEVLIKSVAQAMPMYVMNIFLLPDTLIDDIHIALNYFWSLLAKQVWRLITNPTTLAAKVLKARLFHDLVSLMQMLATVQAMFGVALYRPGGLFSSKSAYYLELESSQHIVQNVSEKSTTLFRAIWNAKGLLTRRNKKFHGQVDEKDANVEVMSKLLLMDYHKANPQQLTTTRTKTTVKWTKPNGDYIKFNCDASWQKESGRAGFGFVA</sequence>
<dbReference type="InterPro" id="IPR000477">
    <property type="entry name" value="RT_dom"/>
</dbReference>
<accession>A0ABQ5EQX6</accession>
<reference evidence="2" key="2">
    <citation type="submission" date="2022-01" db="EMBL/GenBank/DDBJ databases">
        <authorList>
            <person name="Yamashiro T."/>
            <person name="Shiraishi A."/>
            <person name="Satake H."/>
            <person name="Nakayama K."/>
        </authorList>
    </citation>
    <scope>NUCLEOTIDE SEQUENCE</scope>
</reference>
<dbReference type="EMBL" id="BQNB010016579">
    <property type="protein sequence ID" value="GJT53353.1"/>
    <property type="molecule type" value="Genomic_DNA"/>
</dbReference>
<evidence type="ECO:0000259" key="1">
    <source>
        <dbReference type="PROSITE" id="PS50878"/>
    </source>
</evidence>
<dbReference type="Proteomes" id="UP001151760">
    <property type="component" value="Unassembled WGS sequence"/>
</dbReference>
<dbReference type="Pfam" id="PF00078">
    <property type="entry name" value="RVT_1"/>
    <property type="match status" value="1"/>
</dbReference>
<dbReference type="InterPro" id="IPR043502">
    <property type="entry name" value="DNA/RNA_pol_sf"/>
</dbReference>
<gene>
    <name evidence="2" type="ORF">Tco_0988407</name>
</gene>
<dbReference type="PANTHER" id="PTHR33116:SF86">
    <property type="entry name" value="REVERSE TRANSCRIPTASE DOMAIN-CONTAINING PROTEIN"/>
    <property type="match status" value="1"/>
</dbReference>
<dbReference type="Gene3D" id="3.60.10.10">
    <property type="entry name" value="Endonuclease/exonuclease/phosphatase"/>
    <property type="match status" value="1"/>
</dbReference>
<feature type="domain" description="Reverse transcriptase" evidence="1">
    <location>
        <begin position="206"/>
        <end position="540"/>
    </location>
</feature>
<proteinExistence type="predicted"/>
<dbReference type="SUPFAM" id="SSF56219">
    <property type="entry name" value="DNase I-like"/>
    <property type="match status" value="1"/>
</dbReference>
<dbReference type="PANTHER" id="PTHR33116">
    <property type="entry name" value="REVERSE TRANSCRIPTASE ZINC-BINDING DOMAIN-CONTAINING PROTEIN-RELATED-RELATED"/>
    <property type="match status" value="1"/>
</dbReference>
<dbReference type="SUPFAM" id="SSF56672">
    <property type="entry name" value="DNA/RNA polymerases"/>
    <property type="match status" value="1"/>
</dbReference>
<organism evidence="2 3">
    <name type="scientific">Tanacetum coccineum</name>
    <dbReference type="NCBI Taxonomy" id="301880"/>
    <lineage>
        <taxon>Eukaryota</taxon>
        <taxon>Viridiplantae</taxon>
        <taxon>Streptophyta</taxon>
        <taxon>Embryophyta</taxon>
        <taxon>Tracheophyta</taxon>
        <taxon>Spermatophyta</taxon>
        <taxon>Magnoliopsida</taxon>
        <taxon>eudicotyledons</taxon>
        <taxon>Gunneridae</taxon>
        <taxon>Pentapetalae</taxon>
        <taxon>asterids</taxon>
        <taxon>campanulids</taxon>
        <taxon>Asterales</taxon>
        <taxon>Asteraceae</taxon>
        <taxon>Asteroideae</taxon>
        <taxon>Anthemideae</taxon>
        <taxon>Anthemidinae</taxon>
        <taxon>Tanacetum</taxon>
    </lineage>
</organism>
<dbReference type="PROSITE" id="PS50878">
    <property type="entry name" value="RT_POL"/>
    <property type="match status" value="1"/>
</dbReference>
<protein>
    <submittedName>
        <fullName evidence="2">Ribonuclease H</fullName>
    </submittedName>
</protein>
<comment type="caution">
    <text evidence="2">The sequence shown here is derived from an EMBL/GenBank/DDBJ whole genome shotgun (WGS) entry which is preliminary data.</text>
</comment>
<name>A0ABQ5EQX6_9ASTR</name>
<evidence type="ECO:0000313" key="3">
    <source>
        <dbReference type="Proteomes" id="UP001151760"/>
    </source>
</evidence>